<evidence type="ECO:0000313" key="3">
    <source>
        <dbReference type="EMBL" id="CAD7646362.1"/>
    </source>
</evidence>
<feature type="transmembrane region" description="Helical" evidence="2">
    <location>
        <begin position="226"/>
        <end position="245"/>
    </location>
</feature>
<keyword evidence="2" id="KW-1133">Transmembrane helix</keyword>
<dbReference type="GO" id="GO:0030686">
    <property type="term" value="C:90S preribosome"/>
    <property type="evidence" value="ECO:0007669"/>
    <property type="project" value="TreeGrafter"/>
</dbReference>
<organism evidence="3">
    <name type="scientific">Oppiella nova</name>
    <dbReference type="NCBI Taxonomy" id="334625"/>
    <lineage>
        <taxon>Eukaryota</taxon>
        <taxon>Metazoa</taxon>
        <taxon>Ecdysozoa</taxon>
        <taxon>Arthropoda</taxon>
        <taxon>Chelicerata</taxon>
        <taxon>Arachnida</taxon>
        <taxon>Acari</taxon>
        <taxon>Acariformes</taxon>
        <taxon>Sarcoptiformes</taxon>
        <taxon>Oribatida</taxon>
        <taxon>Brachypylina</taxon>
        <taxon>Oppioidea</taxon>
        <taxon>Oppiidae</taxon>
        <taxon>Oppiella</taxon>
    </lineage>
</organism>
<dbReference type="InterPro" id="IPR018034">
    <property type="entry name" value="Kri1"/>
</dbReference>
<evidence type="ECO:0000256" key="2">
    <source>
        <dbReference type="SAM" id="Phobius"/>
    </source>
</evidence>
<keyword evidence="2" id="KW-0472">Membrane</keyword>
<dbReference type="GO" id="GO:0005730">
    <property type="term" value="C:nucleolus"/>
    <property type="evidence" value="ECO:0007669"/>
    <property type="project" value="TreeGrafter"/>
</dbReference>
<evidence type="ECO:0008006" key="5">
    <source>
        <dbReference type="Google" id="ProtNLM"/>
    </source>
</evidence>
<dbReference type="Proteomes" id="UP000728032">
    <property type="component" value="Unassembled WGS sequence"/>
</dbReference>
<feature type="region of interest" description="Disordered" evidence="1">
    <location>
        <begin position="324"/>
        <end position="350"/>
    </location>
</feature>
<dbReference type="GO" id="GO:0000447">
    <property type="term" value="P:endonucleolytic cleavage in ITS1 to separate SSU-rRNA from 5.8S rRNA and LSU-rRNA from tricistronic rRNA transcript (SSU-rRNA, 5.8S rRNA, LSU-rRNA)"/>
    <property type="evidence" value="ECO:0007669"/>
    <property type="project" value="TreeGrafter"/>
</dbReference>
<gene>
    <name evidence="3" type="ORF">ONB1V03_LOCUS5691</name>
</gene>
<sequence length="510" mass="59960">MSKNLLDLNDSSDEELNQLNLNSDFAKNYDIWRRKEEIQKLKDKYGDNLDVLSDSDQSVGSGSDEDSDDDESDESVGDEQPVFDDHFFKVYSALKSRNPIIYDQNMKFFNDSPNESQTQDNNTTDDNVIKTKEKTLSLKEYHKKLIKEKKGITEEDVQQVNGFEEKPIGYYEELDQIRDEFKSVLNSEDADEQLFEDKTRAISAPKDKTLEFLNDDNIVRLLSLDFIDFSMTFLLFVNLLLLLFLRDYIINKSYVDIKDKEVFRKPEFTGNELNGSSSDAEENGFETIDDMNEDKQNGLKVSKYHFEELDALDIKRYPRNIETIRDTTNSEKRAQKRSETKDRKKKEKERELKRLRKLKKEELKQRLQKFQEISGNDNMDANDLVLNELLDDENDFDSDKYDQKMMALFGDNYYETEKTSHKKPVFEHMPEIDDYQCDEEVDDNANNAEDIDDDDKRLLFLELFTSSLKKMTQYRDDNEETYDVKTYANKGHNEVLKRRMMTKSSTNGVL</sequence>
<dbReference type="PANTHER" id="PTHR14490">
    <property type="entry name" value="ZINC FINGER, ZZ TYPE"/>
    <property type="match status" value="1"/>
</dbReference>
<dbReference type="PANTHER" id="PTHR14490:SF5">
    <property type="entry name" value="PROTEIN KRI1 HOMOLOG"/>
    <property type="match status" value="1"/>
</dbReference>
<name>A0A7R9LSE2_9ACAR</name>
<feature type="compositionally biased region" description="Acidic residues" evidence="1">
    <location>
        <begin position="63"/>
        <end position="77"/>
    </location>
</feature>
<keyword evidence="4" id="KW-1185">Reference proteome</keyword>
<dbReference type="AlphaFoldDB" id="A0A7R9LSE2"/>
<evidence type="ECO:0000256" key="1">
    <source>
        <dbReference type="SAM" id="MobiDB-lite"/>
    </source>
</evidence>
<evidence type="ECO:0000313" key="4">
    <source>
        <dbReference type="Proteomes" id="UP000728032"/>
    </source>
</evidence>
<dbReference type="EMBL" id="CAJPVJ010002341">
    <property type="protein sequence ID" value="CAG2166164.1"/>
    <property type="molecule type" value="Genomic_DNA"/>
</dbReference>
<dbReference type="OrthoDB" id="10252032at2759"/>
<dbReference type="EMBL" id="OC917166">
    <property type="protein sequence ID" value="CAD7646362.1"/>
    <property type="molecule type" value="Genomic_DNA"/>
</dbReference>
<feature type="compositionally biased region" description="Low complexity" evidence="1">
    <location>
        <begin position="49"/>
        <end position="62"/>
    </location>
</feature>
<proteinExistence type="predicted"/>
<keyword evidence="2" id="KW-0812">Transmembrane</keyword>
<reference evidence="3" key="1">
    <citation type="submission" date="2020-11" db="EMBL/GenBank/DDBJ databases">
        <authorList>
            <person name="Tran Van P."/>
        </authorList>
    </citation>
    <scope>NUCLEOTIDE SEQUENCE</scope>
</reference>
<accession>A0A7R9LSE2</accession>
<protein>
    <recommendedName>
        <fullName evidence="5">Protein KRI1 homolog</fullName>
    </recommendedName>
</protein>
<feature type="region of interest" description="Disordered" evidence="1">
    <location>
        <begin position="45"/>
        <end position="79"/>
    </location>
</feature>
<dbReference type="Pfam" id="PF05178">
    <property type="entry name" value="Kri1"/>
    <property type="match status" value="1"/>
</dbReference>